<comment type="caution">
    <text evidence="3">The sequence shown here is derived from an EMBL/GenBank/DDBJ whole genome shotgun (WGS) entry which is preliminary data.</text>
</comment>
<evidence type="ECO:0000313" key="3">
    <source>
        <dbReference type="EMBL" id="CAI9534264.1"/>
    </source>
</evidence>
<feature type="domain" description="HTH myb-type" evidence="2">
    <location>
        <begin position="73"/>
        <end position="106"/>
    </location>
</feature>
<dbReference type="InterPro" id="IPR017930">
    <property type="entry name" value="Myb_dom"/>
</dbReference>
<evidence type="ECO:0008006" key="5">
    <source>
        <dbReference type="Google" id="ProtNLM"/>
    </source>
</evidence>
<dbReference type="InterPro" id="IPR009057">
    <property type="entry name" value="Homeodomain-like_sf"/>
</dbReference>
<accession>A0ABN9AE58</accession>
<protein>
    <recommendedName>
        <fullName evidence="5">Myb-like domain-containing protein</fullName>
    </recommendedName>
</protein>
<evidence type="ECO:0000259" key="2">
    <source>
        <dbReference type="PROSITE" id="PS51294"/>
    </source>
</evidence>
<name>A0ABN9AE58_9NEOB</name>
<dbReference type="SMART" id="SM00717">
    <property type="entry name" value="SANT"/>
    <property type="match status" value="2"/>
</dbReference>
<proteinExistence type="predicted"/>
<dbReference type="EMBL" id="CATNWA010000188">
    <property type="protein sequence ID" value="CAI9534264.1"/>
    <property type="molecule type" value="Genomic_DNA"/>
</dbReference>
<dbReference type="Proteomes" id="UP001162483">
    <property type="component" value="Unassembled WGS sequence"/>
</dbReference>
<evidence type="ECO:0000259" key="1">
    <source>
        <dbReference type="PROSITE" id="PS50090"/>
    </source>
</evidence>
<feature type="non-terminal residue" evidence="3">
    <location>
        <position position="268"/>
    </location>
</feature>
<evidence type="ECO:0000313" key="4">
    <source>
        <dbReference type="Proteomes" id="UP001162483"/>
    </source>
</evidence>
<dbReference type="Gene3D" id="1.10.10.60">
    <property type="entry name" value="Homeodomain-like"/>
    <property type="match status" value="2"/>
</dbReference>
<dbReference type="PANTHER" id="PTHR46760:SF1">
    <property type="entry name" value="TRANSCRIPTION TERMINATION FACTOR 1"/>
    <property type="match status" value="1"/>
</dbReference>
<dbReference type="PROSITE" id="PS51294">
    <property type="entry name" value="HTH_MYB"/>
    <property type="match status" value="1"/>
</dbReference>
<gene>
    <name evidence="3" type="ORF">SPARVUS_LOCUS614084</name>
</gene>
<dbReference type="SUPFAM" id="SSF46689">
    <property type="entry name" value="Homeodomain-like"/>
    <property type="match status" value="2"/>
</dbReference>
<dbReference type="PROSITE" id="PS50090">
    <property type="entry name" value="MYB_LIKE"/>
    <property type="match status" value="1"/>
</dbReference>
<dbReference type="InterPro" id="IPR001005">
    <property type="entry name" value="SANT/Myb"/>
</dbReference>
<dbReference type="InterPro" id="IPR053078">
    <property type="entry name" value="TTF1-like"/>
</dbReference>
<keyword evidence="4" id="KW-1185">Reference proteome</keyword>
<reference evidence="3" key="1">
    <citation type="submission" date="2023-05" db="EMBL/GenBank/DDBJ databases">
        <authorList>
            <person name="Stuckert A."/>
        </authorList>
    </citation>
    <scope>NUCLEOTIDE SEQUENCE</scope>
</reference>
<feature type="domain" description="Myb-like" evidence="1">
    <location>
        <begin position="118"/>
        <end position="196"/>
    </location>
</feature>
<organism evidence="3 4">
    <name type="scientific">Staurois parvus</name>
    <dbReference type="NCBI Taxonomy" id="386267"/>
    <lineage>
        <taxon>Eukaryota</taxon>
        <taxon>Metazoa</taxon>
        <taxon>Chordata</taxon>
        <taxon>Craniata</taxon>
        <taxon>Vertebrata</taxon>
        <taxon>Euteleostomi</taxon>
        <taxon>Amphibia</taxon>
        <taxon>Batrachia</taxon>
        <taxon>Anura</taxon>
        <taxon>Neobatrachia</taxon>
        <taxon>Ranoidea</taxon>
        <taxon>Ranidae</taxon>
        <taxon>Staurois</taxon>
    </lineage>
</organism>
<dbReference type="Pfam" id="PF00249">
    <property type="entry name" value="Myb_DNA-binding"/>
    <property type="match status" value="1"/>
</dbReference>
<sequence>MKMIKENVEAFMELLGLESGEMLFHSYRFPDQKSTLEKFKKTYSFRQRIATGVPRSVAEVYNRASKLYDLSGNKGRFTKEDVEKLKKGVAKHGNDWITIGKLIGRNNKYTQLKASQLRHVVTGGKWSNEEVNRLIQAVKIFILSSLKRKDGKDFSKKEPKKIRKEMLFTGIPWRRVEEMVQTRNWTHCKSKWNDVLLVRMNDGIRNCARLCGLQTNIEIIKWLHEVSPGKGQVNWLEMSKAIGNIPPGILQQKVYKLKSRNVPQWQSL</sequence>
<dbReference type="PANTHER" id="PTHR46760">
    <property type="entry name" value="TRANSCRIPTION TERMINATION FACTOR 1"/>
    <property type="match status" value="1"/>
</dbReference>